<dbReference type="InterPro" id="IPR036424">
    <property type="entry name" value="UPP_synth-like_sf"/>
</dbReference>
<dbReference type="GO" id="GO:0045547">
    <property type="term" value="F:ditrans,polycis-polyprenyl diphosphate synthase [(2E,6E)-farnesyl diphosphate specific] activity"/>
    <property type="evidence" value="ECO:0007669"/>
    <property type="project" value="TreeGrafter"/>
</dbReference>
<dbReference type="OrthoDB" id="4173905at2759"/>
<keyword evidence="2" id="KW-0808">Transferase</keyword>
<dbReference type="SUPFAM" id="SSF64005">
    <property type="entry name" value="Undecaprenyl diphosphate synthase"/>
    <property type="match status" value="1"/>
</dbReference>
<dbReference type="PANTHER" id="PTHR10291">
    <property type="entry name" value="DEHYDRODOLICHYL DIPHOSPHATE SYNTHASE FAMILY MEMBER"/>
    <property type="match status" value="1"/>
</dbReference>
<dbReference type="Gene3D" id="3.40.1180.10">
    <property type="entry name" value="Decaprenyl diphosphate synthase-like"/>
    <property type="match status" value="2"/>
</dbReference>
<dbReference type="Proteomes" id="UP000002313">
    <property type="component" value="Chromosome IX"/>
</dbReference>
<dbReference type="VEuPathDB" id="MicrosporidiaDB:Eint_091920"/>
<dbReference type="InterPro" id="IPR001441">
    <property type="entry name" value="UPP_synth-like"/>
</dbReference>
<dbReference type="KEGG" id="ein:Eint_091920"/>
<dbReference type="Pfam" id="PF01255">
    <property type="entry name" value="Prenyltransf"/>
    <property type="match status" value="2"/>
</dbReference>
<dbReference type="GO" id="GO:0016094">
    <property type="term" value="P:polyprenol biosynthetic process"/>
    <property type="evidence" value="ECO:0007669"/>
    <property type="project" value="TreeGrafter"/>
</dbReference>
<protein>
    <submittedName>
        <fullName evidence="3">Undecaprenyl pyrophosphatase synthetase</fullName>
    </submittedName>
</protein>
<evidence type="ECO:0000313" key="4">
    <source>
        <dbReference type="Proteomes" id="UP000002313"/>
    </source>
</evidence>
<dbReference type="AlphaFoldDB" id="E0S983"/>
<dbReference type="GeneID" id="9698512"/>
<dbReference type="EMBL" id="CP001950">
    <property type="protein sequence ID" value="ADM12318.2"/>
    <property type="molecule type" value="Genomic_DNA"/>
</dbReference>
<dbReference type="GO" id="GO:0005783">
    <property type="term" value="C:endoplasmic reticulum"/>
    <property type="evidence" value="ECO:0007669"/>
    <property type="project" value="TreeGrafter"/>
</dbReference>
<evidence type="ECO:0000256" key="2">
    <source>
        <dbReference type="ARBA" id="ARBA00022679"/>
    </source>
</evidence>
<proteinExistence type="inferred from homology"/>
<dbReference type="RefSeq" id="XP_003073678.2">
    <property type="nucleotide sequence ID" value="XM_003073632.2"/>
</dbReference>
<sequence length="272" mass="31531">MLENLARKVLVCVVEAVENGVNNKYIMELILFIVGIFRKASSLTSMGLDVWNGIPYSNHSDGAFRRSRIKIFQGMRVAFICDGNRRYMKKIGQKDKFTRDPGLQKIYEFINFGYFYGLKEVSFFCFALSNLRRTPEEVNGIMNIIRKKIKNPKKTSIKPKFLVYGRLDLLDSDVRNKLIEVEKETENNTDIVVNIFFAYSSEDEINRGIKFDSKVDILIRTGDAKRLSNFMVRQVATGTSVFFAKVLWPELTIVHLFLILLKHQLENKYLLN</sequence>
<evidence type="ECO:0000256" key="1">
    <source>
        <dbReference type="ARBA" id="ARBA00005432"/>
    </source>
</evidence>
<reference evidence="3 4" key="1">
    <citation type="journal article" date="2010" name="Nat. Commun.">
        <title>The complete sequence of the smallest known nuclear genome from the microsporidian Encephalitozoon intestinalis.</title>
        <authorList>
            <person name="Corradi N."/>
            <person name="Pombert J.-F."/>
            <person name="Farinelli L."/>
            <person name="Didier E.S."/>
            <person name="Keeling P.J."/>
        </authorList>
    </citation>
    <scope>NUCLEOTIDE SEQUENCE [LARGE SCALE GENOMIC DNA]</scope>
    <source>
        <strain evidence="3 4">ATCC 50506</strain>
    </source>
</reference>
<accession>E0S983</accession>
<dbReference type="PANTHER" id="PTHR10291:SF43">
    <property type="entry name" value="DEHYDRODOLICHYL DIPHOSPHATE SYNTHASE COMPLEX SUBUNIT DHDDS"/>
    <property type="match status" value="1"/>
</dbReference>
<keyword evidence="4" id="KW-1185">Reference proteome</keyword>
<reference evidence="3 4" key="2">
    <citation type="journal article" date="2012" name="Proc. Natl. Acad. Sci. U.S.A.">
        <title>Gain and loss of multiple functionally related, horizontally transferred genes in the reduced genomes of two microsporidian parasites.</title>
        <authorList>
            <person name="Pombert J.-F."/>
            <person name="Selman M."/>
            <person name="Burki F."/>
            <person name="Bardell F.T."/>
            <person name="Farinelli L."/>
            <person name="Solter L.F."/>
            <person name="Whitman D.W."/>
            <person name="Weiss L.M."/>
            <person name="Corradi N."/>
            <person name="Keeling P.J."/>
        </authorList>
    </citation>
    <scope>NUCLEOTIDE SEQUENCE [LARGE SCALE GENOMIC DNA]</scope>
    <source>
        <strain evidence="3 4">ATCC 50506</strain>
    </source>
</reference>
<gene>
    <name evidence="3" type="ORF">Eint_091920</name>
</gene>
<name>E0S983_ENCIT</name>
<dbReference type="HOGENOM" id="CLU_086428_0_0_1"/>
<comment type="similarity">
    <text evidence="1">Belongs to the UPP synthase family.</text>
</comment>
<organism evidence="3 4">
    <name type="scientific">Encephalitozoon intestinalis (strain ATCC 50506)</name>
    <name type="common">Microsporidian parasite</name>
    <name type="synonym">Septata intestinalis</name>
    <dbReference type="NCBI Taxonomy" id="876142"/>
    <lineage>
        <taxon>Eukaryota</taxon>
        <taxon>Fungi</taxon>
        <taxon>Fungi incertae sedis</taxon>
        <taxon>Microsporidia</taxon>
        <taxon>Unikaryonidae</taxon>
        <taxon>Encephalitozoon</taxon>
    </lineage>
</organism>
<evidence type="ECO:0000313" key="3">
    <source>
        <dbReference type="EMBL" id="ADM12318.2"/>
    </source>
</evidence>